<feature type="domain" description="GGDEF" evidence="7">
    <location>
        <begin position="228"/>
        <end position="360"/>
    </location>
</feature>
<dbReference type="InterPro" id="IPR000160">
    <property type="entry name" value="GGDEF_dom"/>
</dbReference>
<feature type="transmembrane region" description="Helical" evidence="6">
    <location>
        <begin position="162"/>
        <end position="184"/>
    </location>
</feature>
<organism evidence="8 9">
    <name type="scientific">Paenibacillus algorifonticola</name>
    <dbReference type="NCBI Taxonomy" id="684063"/>
    <lineage>
        <taxon>Bacteria</taxon>
        <taxon>Bacillati</taxon>
        <taxon>Bacillota</taxon>
        <taxon>Bacilli</taxon>
        <taxon>Bacillales</taxon>
        <taxon>Paenibacillaceae</taxon>
        <taxon>Paenibacillus</taxon>
    </lineage>
</organism>
<dbReference type="GO" id="GO:0052621">
    <property type="term" value="F:diguanylate cyclase activity"/>
    <property type="evidence" value="ECO:0007669"/>
    <property type="project" value="TreeGrafter"/>
</dbReference>
<evidence type="ECO:0000256" key="1">
    <source>
        <dbReference type="ARBA" id="ARBA00004651"/>
    </source>
</evidence>
<feature type="transmembrane region" description="Helical" evidence="6">
    <location>
        <begin position="104"/>
        <end position="125"/>
    </location>
</feature>
<evidence type="ECO:0000313" key="8">
    <source>
        <dbReference type="EMBL" id="SFF40820.1"/>
    </source>
</evidence>
<dbReference type="PROSITE" id="PS50887">
    <property type="entry name" value="GGDEF"/>
    <property type="match status" value="1"/>
</dbReference>
<dbReference type="SMART" id="SM00267">
    <property type="entry name" value="GGDEF"/>
    <property type="match status" value="1"/>
</dbReference>
<gene>
    <name evidence="8" type="ORF">SAMN04487969_13512</name>
</gene>
<evidence type="ECO:0000256" key="6">
    <source>
        <dbReference type="SAM" id="Phobius"/>
    </source>
</evidence>
<comment type="subcellular location">
    <subcellularLocation>
        <location evidence="1">Cell membrane</location>
        <topology evidence="1">Multi-pass membrane protein</topology>
    </subcellularLocation>
</comment>
<dbReference type="Gene3D" id="3.30.70.270">
    <property type="match status" value="1"/>
</dbReference>
<keyword evidence="3 6" id="KW-0812">Transmembrane</keyword>
<dbReference type="PANTHER" id="PTHR45138:SF9">
    <property type="entry name" value="DIGUANYLATE CYCLASE DGCM-RELATED"/>
    <property type="match status" value="1"/>
</dbReference>
<dbReference type="SUPFAM" id="SSF55073">
    <property type="entry name" value="Nucleotide cyclase"/>
    <property type="match status" value="1"/>
</dbReference>
<dbReference type="OrthoDB" id="9759607at2"/>
<evidence type="ECO:0000259" key="7">
    <source>
        <dbReference type="PROSITE" id="PS50887"/>
    </source>
</evidence>
<keyword evidence="5 6" id="KW-0472">Membrane</keyword>
<feature type="transmembrane region" description="Helical" evidence="6">
    <location>
        <begin position="39"/>
        <end position="56"/>
    </location>
</feature>
<dbReference type="AlphaFoldDB" id="A0A1I2IGQ7"/>
<keyword evidence="2" id="KW-1003">Cell membrane</keyword>
<dbReference type="GO" id="GO:0043709">
    <property type="term" value="P:cell adhesion involved in single-species biofilm formation"/>
    <property type="evidence" value="ECO:0007669"/>
    <property type="project" value="TreeGrafter"/>
</dbReference>
<accession>A0A1I2IGQ7</accession>
<evidence type="ECO:0000313" key="9">
    <source>
        <dbReference type="Proteomes" id="UP000183410"/>
    </source>
</evidence>
<feature type="transmembrane region" description="Helical" evidence="6">
    <location>
        <begin position="68"/>
        <end position="92"/>
    </location>
</feature>
<dbReference type="InterPro" id="IPR011620">
    <property type="entry name" value="Sig_transdc_His_kinase_LytS_TM"/>
</dbReference>
<dbReference type="EMBL" id="FONN01000035">
    <property type="protein sequence ID" value="SFF40820.1"/>
    <property type="molecule type" value="Genomic_DNA"/>
</dbReference>
<keyword evidence="9" id="KW-1185">Reference proteome</keyword>
<dbReference type="GO" id="GO:0071555">
    <property type="term" value="P:cell wall organization"/>
    <property type="evidence" value="ECO:0007669"/>
    <property type="project" value="InterPro"/>
</dbReference>
<dbReference type="Pfam" id="PF00990">
    <property type="entry name" value="GGDEF"/>
    <property type="match status" value="1"/>
</dbReference>
<dbReference type="Proteomes" id="UP000183410">
    <property type="component" value="Unassembled WGS sequence"/>
</dbReference>
<dbReference type="GO" id="GO:1902201">
    <property type="term" value="P:negative regulation of bacterial-type flagellum-dependent cell motility"/>
    <property type="evidence" value="ECO:0007669"/>
    <property type="project" value="TreeGrafter"/>
</dbReference>
<dbReference type="CDD" id="cd01949">
    <property type="entry name" value="GGDEF"/>
    <property type="match status" value="1"/>
</dbReference>
<evidence type="ECO:0000256" key="2">
    <source>
        <dbReference type="ARBA" id="ARBA00022475"/>
    </source>
</evidence>
<keyword evidence="4 6" id="KW-1133">Transmembrane helix</keyword>
<dbReference type="InterPro" id="IPR043128">
    <property type="entry name" value="Rev_trsase/Diguanyl_cyclase"/>
</dbReference>
<protein>
    <submittedName>
        <fullName evidence="8">Diguanylate cyclase</fullName>
    </submittedName>
</protein>
<dbReference type="Pfam" id="PF07694">
    <property type="entry name" value="5TM-5TMR_LYT"/>
    <property type="match status" value="1"/>
</dbReference>
<name>A0A1I2IGQ7_9BACL</name>
<dbReference type="PANTHER" id="PTHR45138">
    <property type="entry name" value="REGULATORY COMPONENTS OF SENSORY TRANSDUCTION SYSTEM"/>
    <property type="match status" value="1"/>
</dbReference>
<evidence type="ECO:0000256" key="3">
    <source>
        <dbReference type="ARBA" id="ARBA00022692"/>
    </source>
</evidence>
<evidence type="ECO:0000256" key="5">
    <source>
        <dbReference type="ARBA" id="ARBA00023136"/>
    </source>
</evidence>
<dbReference type="RefSeq" id="WP_046234329.1">
    <property type="nucleotide sequence ID" value="NZ_FONN01000035.1"/>
</dbReference>
<dbReference type="FunFam" id="3.30.70.270:FF:000001">
    <property type="entry name" value="Diguanylate cyclase domain protein"/>
    <property type="match status" value="1"/>
</dbReference>
<sequence length="360" mass="39992">MTIIKILSVTFTLFFFSKQLINALLHMDSLRSEVRKRLIFGVVYGVCGILIMFFGVPVFDHGIIDFRYFFIIIAAYYGGMSASMLASALIAGGRVLLFGGLNETSITAGAFILLLGVFSGIIFAYKRLGGYWAKWSVSLLVLMALLYGNACYTYGIEWSGSLYTNLFPQLLASGLVVAYCVRYLTQRDELFQQKEQEATTDFLTQLANVRAFDAAFNRLFIQAESGKEPLALLFLDIDYFKKINDTYGHPAGDAVLRELAAIVRSTIRAEDVASRYGGEEFSILLPNCSPSGAYALAENLRSTIENCRITVNNTQTVGVTVSIGVACYPEVEQEFLIDYADQALYQAKLSGRNKTILWRS</sequence>
<feature type="transmembrane region" description="Helical" evidence="6">
    <location>
        <begin position="137"/>
        <end position="156"/>
    </location>
</feature>
<reference evidence="9" key="1">
    <citation type="submission" date="2016-10" db="EMBL/GenBank/DDBJ databases">
        <authorList>
            <person name="Varghese N."/>
            <person name="Submissions S."/>
        </authorList>
    </citation>
    <scope>NUCLEOTIDE SEQUENCE [LARGE SCALE GENOMIC DNA]</scope>
    <source>
        <strain evidence="9">CGMCC 1.10223</strain>
    </source>
</reference>
<proteinExistence type="predicted"/>
<dbReference type="GO" id="GO:0000155">
    <property type="term" value="F:phosphorelay sensor kinase activity"/>
    <property type="evidence" value="ECO:0007669"/>
    <property type="project" value="InterPro"/>
</dbReference>
<dbReference type="InterPro" id="IPR050469">
    <property type="entry name" value="Diguanylate_Cyclase"/>
</dbReference>
<dbReference type="GO" id="GO:0005886">
    <property type="term" value="C:plasma membrane"/>
    <property type="evidence" value="ECO:0007669"/>
    <property type="project" value="UniProtKB-SubCell"/>
</dbReference>
<dbReference type="InterPro" id="IPR029787">
    <property type="entry name" value="Nucleotide_cyclase"/>
</dbReference>
<evidence type="ECO:0000256" key="4">
    <source>
        <dbReference type="ARBA" id="ARBA00022989"/>
    </source>
</evidence>
<dbReference type="NCBIfam" id="TIGR00254">
    <property type="entry name" value="GGDEF"/>
    <property type="match status" value="1"/>
</dbReference>